<name>A0A0N8VL19_9ARCH</name>
<dbReference type="Proteomes" id="UP000050301">
    <property type="component" value="Unassembled WGS sequence"/>
</dbReference>
<protein>
    <recommendedName>
        <fullName evidence="3">DUF72 domain-containing protein</fullName>
    </recommendedName>
</protein>
<dbReference type="PANTHER" id="PTHR30348:SF4">
    <property type="entry name" value="DUF72 DOMAIN-CONTAINING PROTEIN"/>
    <property type="match status" value="1"/>
</dbReference>
<dbReference type="PANTHER" id="PTHR30348">
    <property type="entry name" value="UNCHARACTERIZED PROTEIN YECE"/>
    <property type="match status" value="1"/>
</dbReference>
<gene>
    <name evidence="1" type="ORF">AOG55_07175</name>
</gene>
<reference evidence="1 2" key="1">
    <citation type="submission" date="2015-09" db="EMBL/GenBank/DDBJ databases">
        <title>Heavy metals and arsenic resistance mechanisms in polyextremophilic archaea of the family Ferroplasmaceae.</title>
        <authorList>
            <person name="Bulaev A.G."/>
            <person name="Kanygina A.V."/>
        </authorList>
    </citation>
    <scope>NUCLEOTIDE SEQUENCE [LARGE SCALE GENOMIC DNA]</scope>
    <source>
        <strain evidence="1 2">BH2</strain>
    </source>
</reference>
<dbReference type="RefSeq" id="WP_048101265.1">
    <property type="nucleotide sequence ID" value="NZ_LKBH01000162.1"/>
</dbReference>
<keyword evidence="2" id="KW-1185">Reference proteome</keyword>
<organism evidence="1 2">
    <name type="scientific">Acidiplasma cupricumulans</name>
    <dbReference type="NCBI Taxonomy" id="312540"/>
    <lineage>
        <taxon>Archaea</taxon>
        <taxon>Methanobacteriati</taxon>
        <taxon>Thermoplasmatota</taxon>
        <taxon>Thermoplasmata</taxon>
        <taxon>Thermoplasmatales</taxon>
        <taxon>Ferroplasmaceae</taxon>
        <taxon>Acidiplasma</taxon>
    </lineage>
</organism>
<comment type="caution">
    <text evidence="1">The sequence shown here is derived from an EMBL/GenBank/DDBJ whole genome shotgun (WGS) entry which is preliminary data.</text>
</comment>
<dbReference type="AlphaFoldDB" id="A0A0N8VL19"/>
<dbReference type="Gene3D" id="3.20.20.410">
    <property type="entry name" value="Protein of unknown function UPF0759"/>
    <property type="match status" value="1"/>
</dbReference>
<evidence type="ECO:0008006" key="3">
    <source>
        <dbReference type="Google" id="ProtNLM"/>
    </source>
</evidence>
<evidence type="ECO:0000313" key="2">
    <source>
        <dbReference type="Proteomes" id="UP000050301"/>
    </source>
</evidence>
<accession>A0A0N8VL19</accession>
<dbReference type="SUPFAM" id="SSF117396">
    <property type="entry name" value="TM1631-like"/>
    <property type="match status" value="1"/>
</dbReference>
<dbReference type="InterPro" id="IPR002763">
    <property type="entry name" value="DUF72"/>
</dbReference>
<proteinExistence type="predicted"/>
<dbReference type="InterPro" id="IPR036520">
    <property type="entry name" value="UPF0759_sf"/>
</dbReference>
<dbReference type="Pfam" id="PF01904">
    <property type="entry name" value="DUF72"/>
    <property type="match status" value="1"/>
</dbReference>
<dbReference type="InParanoid" id="A0A0N8VL19"/>
<sequence length="236" mass="27799">MIEFHVGCSGWFYLHWNSLFYPSNLNKRRWFEYYSERFNTVEINSTFYSMPDAKRVIKWYKMSPKNFLFSVKANRYITHIQKLNDCTDTLNTFLGAIKNLKEKLAFILYQMPPSFKYTDENLERILNNIPAGGIVEFRHRGWFDMNIIKNIIANGIHVASVSSKDLPLIFPDDNIIYFRLHGDENGYATDYSSNKLKAFYNEIINIKPEKAFIYFNNDYNAMAPKNALEMLNIING</sequence>
<evidence type="ECO:0000313" key="1">
    <source>
        <dbReference type="EMBL" id="KQB35292.1"/>
    </source>
</evidence>
<dbReference type="EMBL" id="LKBH01000162">
    <property type="protein sequence ID" value="KQB35292.1"/>
    <property type="molecule type" value="Genomic_DNA"/>
</dbReference>
<dbReference type="GeneID" id="84221104"/>